<evidence type="ECO:0000313" key="10">
    <source>
        <dbReference type="EMBL" id="KAK7073148.1"/>
    </source>
</evidence>
<dbReference type="GO" id="GO:0051560">
    <property type="term" value="P:mitochondrial calcium ion homeostasis"/>
    <property type="evidence" value="ECO:0007669"/>
    <property type="project" value="InterPro"/>
</dbReference>
<name>A0AAN9A2Z7_HALRR</name>
<dbReference type="InterPro" id="IPR036034">
    <property type="entry name" value="PDZ_sf"/>
</dbReference>
<dbReference type="InterPro" id="IPR039275">
    <property type="entry name" value="PDZD8"/>
</dbReference>
<feature type="region of interest" description="Disordered" evidence="6">
    <location>
        <begin position="606"/>
        <end position="639"/>
    </location>
</feature>
<evidence type="ECO:0000256" key="1">
    <source>
        <dbReference type="ARBA" id="ARBA00004370"/>
    </source>
</evidence>
<dbReference type="GO" id="GO:0008289">
    <property type="term" value="F:lipid binding"/>
    <property type="evidence" value="ECO:0007669"/>
    <property type="project" value="UniProtKB-KW"/>
</dbReference>
<evidence type="ECO:0000256" key="6">
    <source>
        <dbReference type="SAM" id="MobiDB-lite"/>
    </source>
</evidence>
<dbReference type="InterPro" id="IPR035892">
    <property type="entry name" value="C2_domain_sf"/>
</dbReference>
<evidence type="ECO:0000256" key="4">
    <source>
        <dbReference type="ARBA" id="ARBA00023121"/>
    </source>
</evidence>
<feature type="compositionally biased region" description="Polar residues" evidence="6">
    <location>
        <begin position="491"/>
        <end position="536"/>
    </location>
</feature>
<dbReference type="CDD" id="cd21674">
    <property type="entry name" value="SMP_PDZD8"/>
    <property type="match status" value="1"/>
</dbReference>
<dbReference type="GO" id="GO:0016020">
    <property type="term" value="C:membrane"/>
    <property type="evidence" value="ECO:0007669"/>
    <property type="project" value="UniProtKB-SubCell"/>
</dbReference>
<evidence type="ECO:0000313" key="11">
    <source>
        <dbReference type="Proteomes" id="UP001381693"/>
    </source>
</evidence>
<dbReference type="AlphaFoldDB" id="A0AAN9A2Z7"/>
<dbReference type="PROSITE" id="PS50106">
    <property type="entry name" value="PDZ"/>
    <property type="match status" value="1"/>
</dbReference>
<proteinExistence type="predicted"/>
<reference evidence="10 11" key="1">
    <citation type="submission" date="2023-11" db="EMBL/GenBank/DDBJ databases">
        <title>Halocaridina rubra genome assembly.</title>
        <authorList>
            <person name="Smith C."/>
        </authorList>
    </citation>
    <scope>NUCLEOTIDE SEQUENCE [LARGE SCALE GENOMIC DNA]</scope>
    <source>
        <strain evidence="10">EP-1</strain>
        <tissue evidence="10">Whole</tissue>
    </source>
</reference>
<dbReference type="InterPro" id="IPR001478">
    <property type="entry name" value="PDZ"/>
</dbReference>
<dbReference type="Proteomes" id="UP001381693">
    <property type="component" value="Unassembled WGS sequence"/>
</dbReference>
<dbReference type="SMART" id="SM00228">
    <property type="entry name" value="PDZ"/>
    <property type="match status" value="1"/>
</dbReference>
<evidence type="ECO:0000256" key="5">
    <source>
        <dbReference type="ARBA" id="ARBA00023136"/>
    </source>
</evidence>
<keyword evidence="11" id="KW-1185">Reference proteome</keyword>
<dbReference type="PROSITE" id="PS51847">
    <property type="entry name" value="SMP"/>
    <property type="match status" value="1"/>
</dbReference>
<dbReference type="SUPFAM" id="SSF50156">
    <property type="entry name" value="PDZ domain-like"/>
    <property type="match status" value="1"/>
</dbReference>
<keyword evidence="5 7" id="KW-0472">Membrane</keyword>
<accession>A0AAN9A2Z7</accession>
<evidence type="ECO:0000256" key="7">
    <source>
        <dbReference type="SAM" id="Phobius"/>
    </source>
</evidence>
<dbReference type="InterPro" id="IPR031468">
    <property type="entry name" value="SMP_LBD"/>
</dbReference>
<dbReference type="EMBL" id="JAXCGZ010013247">
    <property type="protein sequence ID" value="KAK7073148.1"/>
    <property type="molecule type" value="Genomic_DNA"/>
</dbReference>
<feature type="transmembrane region" description="Helical" evidence="7">
    <location>
        <begin position="5"/>
        <end position="27"/>
    </location>
</feature>
<evidence type="ECO:0000256" key="3">
    <source>
        <dbReference type="ARBA" id="ARBA00023055"/>
    </source>
</evidence>
<feature type="compositionally biased region" description="Basic and acidic residues" evidence="6">
    <location>
        <begin position="620"/>
        <end position="639"/>
    </location>
</feature>
<keyword evidence="2" id="KW-0813">Transport</keyword>
<evidence type="ECO:0000259" key="9">
    <source>
        <dbReference type="PROSITE" id="PS51847"/>
    </source>
</evidence>
<feature type="region of interest" description="Disordered" evidence="6">
    <location>
        <begin position="484"/>
        <end position="559"/>
    </location>
</feature>
<comment type="subcellular location">
    <subcellularLocation>
        <location evidence="1">Membrane</location>
    </subcellularLocation>
</comment>
<keyword evidence="3" id="KW-0445">Lipid transport</keyword>
<feature type="region of interest" description="Disordered" evidence="6">
    <location>
        <begin position="730"/>
        <end position="755"/>
    </location>
</feature>
<comment type="caution">
    <text evidence="10">The sequence shown here is derived from an EMBL/GenBank/DDBJ whole genome shotgun (WGS) entry which is preliminary data.</text>
</comment>
<feature type="domain" description="SMP-LTD" evidence="9">
    <location>
        <begin position="66"/>
        <end position="252"/>
    </location>
</feature>
<organism evidence="10 11">
    <name type="scientific">Halocaridina rubra</name>
    <name type="common">Hawaiian red shrimp</name>
    <dbReference type="NCBI Taxonomy" id="373956"/>
    <lineage>
        <taxon>Eukaryota</taxon>
        <taxon>Metazoa</taxon>
        <taxon>Ecdysozoa</taxon>
        <taxon>Arthropoda</taxon>
        <taxon>Crustacea</taxon>
        <taxon>Multicrustacea</taxon>
        <taxon>Malacostraca</taxon>
        <taxon>Eumalacostraca</taxon>
        <taxon>Eucarida</taxon>
        <taxon>Decapoda</taxon>
        <taxon>Pleocyemata</taxon>
        <taxon>Caridea</taxon>
        <taxon>Atyoidea</taxon>
        <taxon>Atyidae</taxon>
        <taxon>Halocaridina</taxon>
    </lineage>
</organism>
<evidence type="ECO:0000259" key="8">
    <source>
        <dbReference type="PROSITE" id="PS50106"/>
    </source>
</evidence>
<keyword evidence="4" id="KW-0446">Lipid-binding</keyword>
<dbReference type="InterPro" id="IPR058801">
    <property type="entry name" value="PDZD8_N"/>
</dbReference>
<dbReference type="GO" id="GO:0044233">
    <property type="term" value="C:mitochondria-associated endoplasmic reticulum membrane contact site"/>
    <property type="evidence" value="ECO:0007669"/>
    <property type="project" value="InterPro"/>
</dbReference>
<keyword evidence="7" id="KW-1133">Transmembrane helix</keyword>
<feature type="domain" description="PDZ" evidence="8">
    <location>
        <begin position="319"/>
        <end position="374"/>
    </location>
</feature>
<dbReference type="Gene3D" id="2.30.42.10">
    <property type="match status" value="1"/>
</dbReference>
<dbReference type="Pfam" id="PF13180">
    <property type="entry name" value="PDZ_2"/>
    <property type="match status" value="1"/>
</dbReference>
<gene>
    <name evidence="10" type="ORF">SK128_011365</name>
</gene>
<feature type="region of interest" description="Disordered" evidence="6">
    <location>
        <begin position="408"/>
        <end position="451"/>
    </location>
</feature>
<dbReference type="GO" id="GO:0006869">
    <property type="term" value="P:lipid transport"/>
    <property type="evidence" value="ECO:0007669"/>
    <property type="project" value="UniProtKB-KW"/>
</dbReference>
<dbReference type="Pfam" id="PF26547">
    <property type="entry name" value="PDZD8_N"/>
    <property type="match status" value="1"/>
</dbReference>
<keyword evidence="7" id="KW-0812">Transmembrane</keyword>
<dbReference type="GO" id="GO:1990456">
    <property type="term" value="P:mitochondrion-endoplasmic reticulum membrane tethering"/>
    <property type="evidence" value="ECO:0007669"/>
    <property type="project" value="InterPro"/>
</dbReference>
<dbReference type="PANTHER" id="PTHR21519:SF1">
    <property type="entry name" value="PDZ DOMAIN-CONTAINING PROTEIN 8"/>
    <property type="match status" value="1"/>
</dbReference>
<feature type="compositionally biased region" description="Basic residues" evidence="6">
    <location>
        <begin position="547"/>
        <end position="559"/>
    </location>
</feature>
<dbReference type="GO" id="GO:0005739">
    <property type="term" value="C:mitochondrion"/>
    <property type="evidence" value="ECO:0007669"/>
    <property type="project" value="GOC"/>
</dbReference>
<feature type="compositionally biased region" description="Polar residues" evidence="6">
    <location>
        <begin position="438"/>
        <end position="451"/>
    </location>
</feature>
<protein>
    <recommendedName>
        <fullName evidence="12">PDZ domain-containing protein 8</fullName>
    </recommendedName>
</protein>
<dbReference type="PANTHER" id="PTHR21519">
    <property type="entry name" value="PDZ DOMAIN-CONTAINING PROTEIN 8"/>
    <property type="match status" value="1"/>
</dbReference>
<evidence type="ECO:0000256" key="2">
    <source>
        <dbReference type="ARBA" id="ARBA00022448"/>
    </source>
</evidence>
<sequence>MLGVLLWNIFLFAAGAITVLVSAWWWILNYESPTIEPTRPTITNSSLPGSLVDKLKQGIGLHRRETCFALNLILQFFFQEKRYEAGITRWLTNMLTLEFSELLKHRALSKFIHNMQIRDLNLGTNFPVIRAVTAKRVNLNPETSNLEQVDILVELEYNGGAQLAIDASSRFSKSAMVKIKVVHLAGNGRLQFSRYPFTHWSFSFYEEPQVEFEVYSSLGLHIPRFNAIITSQLRGVLKRKHTLPYFKLRGPPLIKRQVHPVNEEGCSVPPGRLTGEIVKCTRLQSALVEDVMYCTVMVSEVPIICAVEKPSVGICIVQDLILKRPHGSSAGILLHNADEGTPVVESVNQSSPAFAAGLRKNDVLIAVNGTYLSSSQQAAKLFSSSNINGDVDNISLRVKRIIPLEQKKQVAGEQKGANMDGGSTLVGEDACPGDMSGSGRSTPDSSHNNSPELKRKLLELHTLNVETKTWALTQDRSPIAAGIAKSLPRPVTTSNQDKSPGQCPGVQSFSSSGTNEKSERPPSNQSSKAGTPTSSELVIPSAAERRPARRHTSKIRPHIKMMHTNTIEGSTDPVFNSDFEFWLEEENKFLNVAVWSRSNGVKRVPDVETVDNKNANGKSGQKEKEREKKRSRDVEKSKLKEDKVVADVTEDTLVGYINMPVISLIPETTLNTQGHAVRILTLKPPHPKCPEVMGDPLNAHKGFDKNLCYGDIMLSLTYQPQDRCDMSLRIGQDKSSNRPLSEDESLTDGTVSEEDEMFGMQDIVEDRSHDFKRTHFQSAVQCDFCRKKARICF</sequence>
<dbReference type="Gene3D" id="2.60.40.150">
    <property type="entry name" value="C2 domain"/>
    <property type="match status" value="1"/>
</dbReference>
<feature type="compositionally biased region" description="Acidic residues" evidence="6">
    <location>
        <begin position="742"/>
        <end position="755"/>
    </location>
</feature>
<evidence type="ECO:0008006" key="12">
    <source>
        <dbReference type="Google" id="ProtNLM"/>
    </source>
</evidence>